<dbReference type="GO" id="GO:0005829">
    <property type="term" value="C:cytosol"/>
    <property type="evidence" value="ECO:0007669"/>
    <property type="project" value="TreeGrafter"/>
</dbReference>
<comment type="caution">
    <text evidence="1">The sequence shown here is derived from an EMBL/GenBank/DDBJ whole genome shotgun (WGS) entry which is preliminary data.</text>
</comment>
<dbReference type="InterPro" id="IPR029062">
    <property type="entry name" value="Class_I_gatase-like"/>
</dbReference>
<dbReference type="InterPro" id="IPR044668">
    <property type="entry name" value="PuuD-like"/>
</dbReference>
<keyword evidence="2" id="KW-1185">Reference proteome</keyword>
<evidence type="ECO:0000313" key="1">
    <source>
        <dbReference type="EMBL" id="GER69977.1"/>
    </source>
</evidence>
<dbReference type="SUPFAM" id="SSF52317">
    <property type="entry name" value="Class I glutamine amidotransferase-like"/>
    <property type="match status" value="1"/>
</dbReference>
<dbReference type="PANTHER" id="PTHR43235:SF1">
    <property type="entry name" value="GLUTAMINE AMIDOTRANSFERASE PB2B2.05-RELATED"/>
    <property type="match status" value="1"/>
</dbReference>
<dbReference type="PROSITE" id="PS51273">
    <property type="entry name" value="GATASE_TYPE_1"/>
    <property type="match status" value="1"/>
</dbReference>
<dbReference type="GO" id="GO:0033969">
    <property type="term" value="F:gamma-glutamyl-gamma-aminobutyrate hydrolase activity"/>
    <property type="evidence" value="ECO:0007669"/>
    <property type="project" value="TreeGrafter"/>
</dbReference>
<name>A0A5J4JHN0_9BACI</name>
<dbReference type="RefSeq" id="WP_151705920.1">
    <property type="nucleotide sequence ID" value="NZ_BKZQ01000013.1"/>
</dbReference>
<sequence length="234" mass="25412">MKPVIGVTCSVNHKSLYLADDYVLAIRYAGGVPVLLPVGGEEDIPLLLSKVDGILLSGGGDIDPFWFGEEPVPGLGEIEPGRDAFEIKLCRQVLIKDMPLLAICRGMQVLTVAAGGDMFQDIYSQMDAKLLQHRQQAARTHLSHTVKLSPGSLLEKLAGCHFIKVNSFHHQAVRTVPKPFEVCGRASDGIIEAVENCAARFAIGVQWHPEALIGKNDLVSKNIFSAFIRACRGN</sequence>
<evidence type="ECO:0000313" key="2">
    <source>
        <dbReference type="Proteomes" id="UP000391919"/>
    </source>
</evidence>
<dbReference type="GO" id="GO:0006598">
    <property type="term" value="P:polyamine catabolic process"/>
    <property type="evidence" value="ECO:0007669"/>
    <property type="project" value="TreeGrafter"/>
</dbReference>
<dbReference type="Proteomes" id="UP000391919">
    <property type="component" value="Unassembled WGS sequence"/>
</dbReference>
<dbReference type="Gene3D" id="3.40.50.880">
    <property type="match status" value="1"/>
</dbReference>
<accession>A0A5J4JHN0</accession>
<gene>
    <name evidence="1" type="ORF">BpJC7_12800</name>
</gene>
<dbReference type="EMBL" id="BKZQ01000013">
    <property type="protein sequence ID" value="GER69977.1"/>
    <property type="molecule type" value="Genomic_DNA"/>
</dbReference>
<dbReference type="PANTHER" id="PTHR43235">
    <property type="entry name" value="GLUTAMINE AMIDOTRANSFERASE PB2B2.05-RELATED"/>
    <property type="match status" value="1"/>
</dbReference>
<proteinExistence type="predicted"/>
<dbReference type="Pfam" id="PF07722">
    <property type="entry name" value="Peptidase_C26"/>
    <property type="match status" value="1"/>
</dbReference>
<dbReference type="InterPro" id="IPR011697">
    <property type="entry name" value="Peptidase_C26"/>
</dbReference>
<protein>
    <submittedName>
        <fullName evidence="1">Peptidase C26</fullName>
    </submittedName>
</protein>
<dbReference type="AlphaFoldDB" id="A0A5J4JHN0"/>
<organism evidence="1 2">
    <name type="scientific">Weizmannia acidilactici</name>
    <dbReference type="NCBI Taxonomy" id="2607726"/>
    <lineage>
        <taxon>Bacteria</taxon>
        <taxon>Bacillati</taxon>
        <taxon>Bacillota</taxon>
        <taxon>Bacilli</taxon>
        <taxon>Bacillales</taxon>
        <taxon>Bacillaceae</taxon>
        <taxon>Heyndrickxia</taxon>
    </lineage>
</organism>
<dbReference type="CDD" id="cd01745">
    <property type="entry name" value="GATase1_2"/>
    <property type="match status" value="1"/>
</dbReference>
<reference evidence="1 2" key="1">
    <citation type="submission" date="2019-09" db="EMBL/GenBank/DDBJ databases">
        <title>Draft genome sequence of Bacillus sp. JC-7.</title>
        <authorList>
            <person name="Tanaka N."/>
            <person name="Shiwa Y."/>
            <person name="Fujita N."/>
            <person name="Tanasupawat S."/>
        </authorList>
    </citation>
    <scope>NUCLEOTIDE SEQUENCE [LARGE SCALE GENOMIC DNA]</scope>
    <source>
        <strain evidence="1 2">JC-7</strain>
    </source>
</reference>